<accession>A0A1T4VLD7</accession>
<evidence type="ECO:0000313" key="4">
    <source>
        <dbReference type="Proteomes" id="UP000190814"/>
    </source>
</evidence>
<feature type="chain" id="PRO_5012594603" description="Carbohydrate-binding domain-containing protein" evidence="2">
    <location>
        <begin position="30"/>
        <end position="975"/>
    </location>
</feature>
<dbReference type="STRING" id="39495.SAMN02745111_01179"/>
<evidence type="ECO:0000256" key="2">
    <source>
        <dbReference type="SAM" id="SignalP"/>
    </source>
</evidence>
<name>A0A1T4VLD7_9FIRM</name>
<feature type="compositionally biased region" description="Low complexity" evidence="1">
    <location>
        <begin position="592"/>
        <end position="602"/>
    </location>
</feature>
<dbReference type="AlphaFoldDB" id="A0A1T4VLD7"/>
<dbReference type="Proteomes" id="UP000190814">
    <property type="component" value="Unassembled WGS sequence"/>
</dbReference>
<dbReference type="RefSeq" id="WP_078766046.1">
    <property type="nucleotide sequence ID" value="NZ_FUXZ01000006.1"/>
</dbReference>
<evidence type="ECO:0008006" key="5">
    <source>
        <dbReference type="Google" id="ProtNLM"/>
    </source>
</evidence>
<evidence type="ECO:0000313" key="3">
    <source>
        <dbReference type="EMBL" id="SKA65727.1"/>
    </source>
</evidence>
<sequence>MNKRVIKKTIAVVLSLALSFAYVPTSAQAASKNKAIKSASTKKYKKKKPVGFKISKNAGTYAKKVKVKVKAKKNYKVYFTTGKKFKKSKVIKAGKSKKFTFKKTTTLKLLSVKKSKKVSTKKLNKMAKKSKRLYEYKYVISNETNDNQKKTEKKTDDKNVKDDKKTSETKEDSKDIVNNFKQPYDEKDFEIPEISYEDNAKVDEEASKVTETTPVVAFAEEGTSIKVNGEEVKPEGITVGVMKGVTRVLITAEGTYAFTGAVKDAVFVVSSDKVNLIFDNFTIDNTKLAQTTKGDNSSVSMFAGTNVKITLVGENNILGNDSFVNEPKAIINQEANEEKSSTLTIVNGGNGVLNVVDSMDVNTEYAGKDPADGIVTKGTLNIKSGNINVTTNGDCLDGTGANGEGGVKISGGNLKLTSNKGSAIKSKNGTVDITGGVVEVLYSGDDAVNAKNYSVNISGGYLKADNVYGDGIQAEEANISGGNVVIKTYFENAGLNYYNEELGEGNYNTLIKKDGFTSSSKSEYINVDTGSHKGIKVGSKDYYYIYKSVKPISKLVAGEEYHKDASGGLNITGGYINLDTTNTGVKYGAEGGMPPMNGQQPPKDGYAASPDEDFEEEQKDSNLTTCGENQVILGCPEDGIKSQNSFNMSGGKLVINASDDGISVANDTSITGDSKVYVNRAYEGVETKNLILGTDGGNDSPYLYTYTYDDGINATEKYKVVYTYEDEKEEKYARDTYSRPGGCFRIYTGEINVYIADDKKHDYKLHVTNGFGVLEDNSDYEGTFSANGDGIDCNGAFYAYGGKVLAYGAVAPGNSPIDCNDDYYIGDGVTLLSVGDMGMPEDPTILKQPVIQFGGNEHGGPGGPPPGFPGDGEGFNPGEGFMPPPPPMDFDRGTSPLGIEVGSYYKIVDSKGNIVFSEIASKALRYVLYSSANIKNGETYTLVCGDTKTEATASTEVKEHEGFGPPPFEGAFPAE</sequence>
<dbReference type="OrthoDB" id="9812829at2"/>
<gene>
    <name evidence="3" type="ORF">SAMN02745111_01179</name>
</gene>
<feature type="compositionally biased region" description="Basic and acidic residues" evidence="1">
    <location>
        <begin position="147"/>
        <end position="175"/>
    </location>
</feature>
<proteinExistence type="predicted"/>
<feature type="region of interest" description="Disordered" evidence="1">
    <location>
        <begin position="855"/>
        <end position="893"/>
    </location>
</feature>
<dbReference type="Pfam" id="PF14262">
    <property type="entry name" value="Cthe_2159"/>
    <property type="match status" value="1"/>
</dbReference>
<dbReference type="InterPro" id="IPR025584">
    <property type="entry name" value="Cthe_2159"/>
</dbReference>
<feature type="signal peptide" evidence="2">
    <location>
        <begin position="1"/>
        <end position="29"/>
    </location>
</feature>
<keyword evidence="2" id="KW-0732">Signal</keyword>
<reference evidence="3 4" key="1">
    <citation type="submission" date="2017-02" db="EMBL/GenBank/DDBJ databases">
        <authorList>
            <person name="Peterson S.W."/>
        </authorList>
    </citation>
    <scope>NUCLEOTIDE SEQUENCE [LARGE SCALE GENOMIC DNA]</scope>
    <source>
        <strain evidence="3 4">ATCC 35992</strain>
    </source>
</reference>
<protein>
    <recommendedName>
        <fullName evidence="5">Carbohydrate-binding domain-containing protein</fullName>
    </recommendedName>
</protein>
<evidence type="ECO:0000256" key="1">
    <source>
        <dbReference type="SAM" id="MobiDB-lite"/>
    </source>
</evidence>
<dbReference type="EMBL" id="FUXZ01000006">
    <property type="protein sequence ID" value="SKA65727.1"/>
    <property type="molecule type" value="Genomic_DNA"/>
</dbReference>
<feature type="region of interest" description="Disordered" evidence="1">
    <location>
        <begin position="588"/>
        <end position="623"/>
    </location>
</feature>
<feature type="region of interest" description="Disordered" evidence="1">
    <location>
        <begin position="147"/>
        <end position="176"/>
    </location>
</feature>
<organism evidence="3 4">
    <name type="scientific">Eubacterium uniforme</name>
    <dbReference type="NCBI Taxonomy" id="39495"/>
    <lineage>
        <taxon>Bacteria</taxon>
        <taxon>Bacillati</taxon>
        <taxon>Bacillota</taxon>
        <taxon>Clostridia</taxon>
        <taxon>Eubacteriales</taxon>
        <taxon>Eubacteriaceae</taxon>
        <taxon>Eubacterium</taxon>
    </lineage>
</organism>
<keyword evidence="4" id="KW-1185">Reference proteome</keyword>
<feature type="region of interest" description="Disordered" evidence="1">
    <location>
        <begin position="956"/>
        <end position="975"/>
    </location>
</feature>